<dbReference type="SUPFAM" id="SSF50978">
    <property type="entry name" value="WD40 repeat-like"/>
    <property type="match status" value="1"/>
</dbReference>
<dbReference type="PROSITE" id="PS50082">
    <property type="entry name" value="WD_REPEATS_2"/>
    <property type="match status" value="1"/>
</dbReference>
<evidence type="ECO:0000313" key="3">
    <source>
        <dbReference type="Proteomes" id="UP001328107"/>
    </source>
</evidence>
<dbReference type="InterPro" id="IPR001680">
    <property type="entry name" value="WD40_rpt"/>
</dbReference>
<dbReference type="GO" id="GO:0000785">
    <property type="term" value="C:chromatin"/>
    <property type="evidence" value="ECO:0007669"/>
    <property type="project" value="TreeGrafter"/>
</dbReference>
<sequence>MSGILVLTPFINHDGGEIRSMDVAPVEYKLATCGTEEDGAGVVMIWSLHPVVNDVRARRVVEEEEKALLARISMDSQVNAIRWSRCCKYFAVATLDETVEVWECEGRTGGSHDENQEKYTRLHALHGHTDEVWSVDWSWDGGMLASASADERVIVWNARHLPEQLAVLDYSRDGHDGPVK</sequence>
<dbReference type="GO" id="GO:0000417">
    <property type="term" value="C:HIR complex"/>
    <property type="evidence" value="ECO:0007669"/>
    <property type="project" value="TreeGrafter"/>
</dbReference>
<accession>A0AAN5HZ52</accession>
<name>A0AAN5HZ52_9BILA</name>
<dbReference type="GO" id="GO:0006338">
    <property type="term" value="P:chromatin remodeling"/>
    <property type="evidence" value="ECO:0007669"/>
    <property type="project" value="TreeGrafter"/>
</dbReference>
<keyword evidence="3" id="KW-1185">Reference proteome</keyword>
<dbReference type="PANTHER" id="PTHR13831:SF0">
    <property type="entry name" value="PROTEIN HIRA"/>
    <property type="match status" value="1"/>
</dbReference>
<dbReference type="InterPro" id="IPR015943">
    <property type="entry name" value="WD40/YVTN_repeat-like_dom_sf"/>
</dbReference>
<dbReference type="AlphaFoldDB" id="A0AAN5HZ52"/>
<evidence type="ECO:0000313" key="2">
    <source>
        <dbReference type="EMBL" id="GMR46094.1"/>
    </source>
</evidence>
<keyword evidence="1" id="KW-0853">WD repeat</keyword>
<comment type="caution">
    <text evidence="2">The sequence shown here is derived from an EMBL/GenBank/DDBJ whole genome shotgun (WGS) entry which is preliminary data.</text>
</comment>
<dbReference type="Pfam" id="PF00400">
    <property type="entry name" value="WD40"/>
    <property type="match status" value="2"/>
</dbReference>
<dbReference type="SMART" id="SM00320">
    <property type="entry name" value="WD40"/>
    <property type="match status" value="3"/>
</dbReference>
<dbReference type="PANTHER" id="PTHR13831">
    <property type="entry name" value="MEMBER OF THE HIR1 FAMILY OF WD-REPEAT PROTEINS"/>
    <property type="match status" value="1"/>
</dbReference>
<reference evidence="3" key="1">
    <citation type="submission" date="2022-10" db="EMBL/GenBank/DDBJ databases">
        <title>Genome assembly of Pristionchus species.</title>
        <authorList>
            <person name="Yoshida K."/>
            <person name="Sommer R.J."/>
        </authorList>
    </citation>
    <scope>NUCLEOTIDE SEQUENCE [LARGE SCALE GENOMIC DNA]</scope>
    <source>
        <strain evidence="3">RS5460</strain>
    </source>
</reference>
<feature type="non-terminal residue" evidence="2">
    <location>
        <position position="180"/>
    </location>
</feature>
<evidence type="ECO:0000256" key="1">
    <source>
        <dbReference type="PROSITE-ProRule" id="PRU00221"/>
    </source>
</evidence>
<evidence type="ECO:0008006" key="4">
    <source>
        <dbReference type="Google" id="ProtNLM"/>
    </source>
</evidence>
<dbReference type="PROSITE" id="PS50294">
    <property type="entry name" value="WD_REPEATS_REGION"/>
    <property type="match status" value="1"/>
</dbReference>
<protein>
    <recommendedName>
        <fullName evidence="4">WD40 domain-containing protein</fullName>
    </recommendedName>
</protein>
<dbReference type="GO" id="GO:0006351">
    <property type="term" value="P:DNA-templated transcription"/>
    <property type="evidence" value="ECO:0007669"/>
    <property type="project" value="InterPro"/>
</dbReference>
<dbReference type="GO" id="GO:0005634">
    <property type="term" value="C:nucleus"/>
    <property type="evidence" value="ECO:0007669"/>
    <property type="project" value="InterPro"/>
</dbReference>
<dbReference type="EMBL" id="BTRK01000004">
    <property type="protein sequence ID" value="GMR46094.1"/>
    <property type="molecule type" value="Genomic_DNA"/>
</dbReference>
<dbReference type="GO" id="GO:0031491">
    <property type="term" value="F:nucleosome binding"/>
    <property type="evidence" value="ECO:0007669"/>
    <property type="project" value="TreeGrafter"/>
</dbReference>
<dbReference type="Proteomes" id="UP001328107">
    <property type="component" value="Unassembled WGS sequence"/>
</dbReference>
<organism evidence="2 3">
    <name type="scientific">Pristionchus mayeri</name>
    <dbReference type="NCBI Taxonomy" id="1317129"/>
    <lineage>
        <taxon>Eukaryota</taxon>
        <taxon>Metazoa</taxon>
        <taxon>Ecdysozoa</taxon>
        <taxon>Nematoda</taxon>
        <taxon>Chromadorea</taxon>
        <taxon>Rhabditida</taxon>
        <taxon>Rhabditina</taxon>
        <taxon>Diplogasteromorpha</taxon>
        <taxon>Diplogasteroidea</taxon>
        <taxon>Neodiplogasteridae</taxon>
        <taxon>Pristionchus</taxon>
    </lineage>
</organism>
<proteinExistence type="predicted"/>
<dbReference type="Gene3D" id="2.130.10.10">
    <property type="entry name" value="YVTN repeat-like/Quinoprotein amine dehydrogenase"/>
    <property type="match status" value="1"/>
</dbReference>
<feature type="repeat" description="WD" evidence="1">
    <location>
        <begin position="125"/>
        <end position="157"/>
    </location>
</feature>
<dbReference type="InterPro" id="IPR036322">
    <property type="entry name" value="WD40_repeat_dom_sf"/>
</dbReference>
<gene>
    <name evidence="2" type="ORF">PMAYCL1PPCAC_16289</name>
</gene>
<dbReference type="InterPro" id="IPR031120">
    <property type="entry name" value="HIR1-like"/>
</dbReference>